<evidence type="ECO:0000256" key="1">
    <source>
        <dbReference type="ARBA" id="ARBA00008779"/>
    </source>
</evidence>
<dbReference type="GO" id="GO:0016740">
    <property type="term" value="F:transferase activity"/>
    <property type="evidence" value="ECO:0007669"/>
    <property type="project" value="UniProtKB-KW"/>
</dbReference>
<dbReference type="EMBL" id="JACBAZ010000001">
    <property type="protein sequence ID" value="NWK54191.1"/>
    <property type="molecule type" value="Genomic_DNA"/>
</dbReference>
<dbReference type="SUPFAM" id="SSF53649">
    <property type="entry name" value="Alkaline phosphatase-like"/>
    <property type="match status" value="1"/>
</dbReference>
<dbReference type="InterPro" id="IPR050738">
    <property type="entry name" value="Sulfatase"/>
</dbReference>
<keyword evidence="7" id="KW-1185">Reference proteome</keyword>
<dbReference type="Pfam" id="PF00884">
    <property type="entry name" value="Sulfatase"/>
    <property type="match status" value="1"/>
</dbReference>
<evidence type="ECO:0000313" key="7">
    <source>
        <dbReference type="Proteomes" id="UP000557872"/>
    </source>
</evidence>
<keyword evidence="6" id="KW-0808">Transferase</keyword>
<keyword evidence="4" id="KW-0106">Calcium</keyword>
<dbReference type="AlphaFoldDB" id="A0A851GEP0"/>
<organism evidence="6 7">
    <name type="scientific">Oceaniferula marina</name>
    <dbReference type="NCBI Taxonomy" id="2748318"/>
    <lineage>
        <taxon>Bacteria</taxon>
        <taxon>Pseudomonadati</taxon>
        <taxon>Verrucomicrobiota</taxon>
        <taxon>Verrucomicrobiia</taxon>
        <taxon>Verrucomicrobiales</taxon>
        <taxon>Verrucomicrobiaceae</taxon>
        <taxon>Oceaniferula</taxon>
    </lineage>
</organism>
<keyword evidence="3 6" id="KW-0378">Hydrolase</keyword>
<dbReference type="GO" id="GO:0046872">
    <property type="term" value="F:metal ion binding"/>
    <property type="evidence" value="ECO:0007669"/>
    <property type="project" value="UniProtKB-KW"/>
</dbReference>
<evidence type="ECO:0000256" key="2">
    <source>
        <dbReference type="ARBA" id="ARBA00022723"/>
    </source>
</evidence>
<protein>
    <submittedName>
        <fullName evidence="6">Sulfatase-like hydrolase/transferase</fullName>
    </submittedName>
</protein>
<dbReference type="PROSITE" id="PS00149">
    <property type="entry name" value="SULFATASE_2"/>
    <property type="match status" value="1"/>
</dbReference>
<dbReference type="PANTHER" id="PTHR42693:SF53">
    <property type="entry name" value="ENDO-4-O-SULFATASE"/>
    <property type="match status" value="1"/>
</dbReference>
<keyword evidence="2" id="KW-0479">Metal-binding</keyword>
<dbReference type="InterPro" id="IPR000917">
    <property type="entry name" value="Sulfatase_N"/>
</dbReference>
<dbReference type="Proteomes" id="UP000557872">
    <property type="component" value="Unassembled WGS sequence"/>
</dbReference>
<proteinExistence type="inferred from homology"/>
<gene>
    <name evidence="6" type="ORF">HW115_01095</name>
</gene>
<dbReference type="PANTHER" id="PTHR42693">
    <property type="entry name" value="ARYLSULFATASE FAMILY MEMBER"/>
    <property type="match status" value="1"/>
</dbReference>
<dbReference type="Gene3D" id="3.40.720.10">
    <property type="entry name" value="Alkaline Phosphatase, subunit A"/>
    <property type="match status" value="1"/>
</dbReference>
<evidence type="ECO:0000259" key="5">
    <source>
        <dbReference type="Pfam" id="PF00884"/>
    </source>
</evidence>
<evidence type="ECO:0000256" key="3">
    <source>
        <dbReference type="ARBA" id="ARBA00022801"/>
    </source>
</evidence>
<feature type="domain" description="Sulfatase N-terminal" evidence="5">
    <location>
        <begin position="37"/>
        <end position="355"/>
    </location>
</feature>
<dbReference type="PROSITE" id="PS00523">
    <property type="entry name" value="SULFATASE_1"/>
    <property type="match status" value="1"/>
</dbReference>
<comment type="caution">
    <text evidence="6">The sequence shown here is derived from an EMBL/GenBank/DDBJ whole genome shotgun (WGS) entry which is preliminary data.</text>
</comment>
<accession>A0A851GEP0</accession>
<dbReference type="GO" id="GO:0004065">
    <property type="term" value="F:arylsulfatase activity"/>
    <property type="evidence" value="ECO:0007669"/>
    <property type="project" value="TreeGrafter"/>
</dbReference>
<dbReference type="InterPro" id="IPR017850">
    <property type="entry name" value="Alkaline_phosphatase_core_sf"/>
</dbReference>
<dbReference type="RefSeq" id="WP_178930734.1">
    <property type="nucleotide sequence ID" value="NZ_JACBAZ010000001.1"/>
</dbReference>
<evidence type="ECO:0000256" key="4">
    <source>
        <dbReference type="ARBA" id="ARBA00022837"/>
    </source>
</evidence>
<name>A0A851GEP0_9BACT</name>
<sequence>MNLILPIHHANLRRSALCVVSLLFSGLCSVWGDEKAPNIVIILADDMGYADVGFNGCKDIPTPHLDALADSGVRFVQGYVSASVCGPSRAGLLTGRYQQRFGCGENAPEEGWPDHPRCRDAGVPRSEQLLSELLKPAGYRTGVIGKWHLGLDEPLRPNSRGFDYFYGFLNGSHSFTHAHKKWGKHPELWPIYRNREPLDYRGYLTDTFTDESVHFIERNKERPFFLYVTYNAVHSPWQAPANVADKVRHIADKNRRVYAGMLVSLDDGVGRIIKSLKDQGVYQNTVVVFLSDNGAPKSSSASSAPLRGFKGDTYEGGTRVPFVMSWPAKIQAGTVYAHPVSSLDLVPTMVQLAGAKPAKKRLDGVDLMPFILGEKRDRPHEVMFFRRDDDYAIRQQDWKLLWNNGAPSGTRKVELFNLADDPNETTDLISQYPEKAKKLQKQFDAWDGKLPDNAWWGGPKNRKR</sequence>
<reference evidence="6 7" key="1">
    <citation type="submission" date="2020-07" db="EMBL/GenBank/DDBJ databases">
        <title>Roseicoccus Jingziensis gen. nov., sp. nov., isolated from coastal seawater.</title>
        <authorList>
            <person name="Feng X."/>
        </authorList>
    </citation>
    <scope>NUCLEOTIDE SEQUENCE [LARGE SCALE GENOMIC DNA]</scope>
    <source>
        <strain evidence="6 7">N1E253</strain>
    </source>
</reference>
<comment type="similarity">
    <text evidence="1">Belongs to the sulfatase family.</text>
</comment>
<dbReference type="InterPro" id="IPR024607">
    <property type="entry name" value="Sulfatase_CS"/>
</dbReference>
<evidence type="ECO:0000313" key="6">
    <source>
        <dbReference type="EMBL" id="NWK54191.1"/>
    </source>
</evidence>
<dbReference type="Gene3D" id="3.30.1120.10">
    <property type="match status" value="1"/>
</dbReference>